<evidence type="ECO:0000313" key="1">
    <source>
        <dbReference type="EMBL" id="KAI4466828.1"/>
    </source>
</evidence>
<accession>A0ACB9TJ54</accession>
<organism evidence="1 2">
    <name type="scientific">Holotrichia oblita</name>
    <name type="common">Chafer beetle</name>
    <dbReference type="NCBI Taxonomy" id="644536"/>
    <lineage>
        <taxon>Eukaryota</taxon>
        <taxon>Metazoa</taxon>
        <taxon>Ecdysozoa</taxon>
        <taxon>Arthropoda</taxon>
        <taxon>Hexapoda</taxon>
        <taxon>Insecta</taxon>
        <taxon>Pterygota</taxon>
        <taxon>Neoptera</taxon>
        <taxon>Endopterygota</taxon>
        <taxon>Coleoptera</taxon>
        <taxon>Polyphaga</taxon>
        <taxon>Scarabaeiformia</taxon>
        <taxon>Scarabaeidae</taxon>
        <taxon>Melolonthinae</taxon>
        <taxon>Holotrichia</taxon>
    </lineage>
</organism>
<sequence>MDSYGIDDIPSALSDHHAQIIRIASGIQATEKVTKLELRHPTQHSLVLMKEVFQEFDWATVVSIAEADDCYEAFAEILESTMDKFVGRKVVTTSNIPRKKWITDTIKNKCILKSTMDHTGVVMGHINIRSLVPKVDDLEIFIYENNIDILAISETWLDPLMRSDIVKLTTIISFVKIE</sequence>
<name>A0ACB9TJ54_HOLOL</name>
<keyword evidence="1" id="KW-0347">Helicase</keyword>
<proteinExistence type="predicted"/>
<gene>
    <name evidence="1" type="ORF">MML48_2g00002116</name>
</gene>
<comment type="caution">
    <text evidence="1">The sequence shown here is derived from an EMBL/GenBank/DDBJ whole genome shotgun (WGS) entry which is preliminary data.</text>
</comment>
<dbReference type="Proteomes" id="UP001056778">
    <property type="component" value="Chromosome 2"/>
</dbReference>
<keyword evidence="1" id="KW-0378">Hydrolase</keyword>
<reference evidence="1" key="1">
    <citation type="submission" date="2022-04" db="EMBL/GenBank/DDBJ databases">
        <title>Chromosome-scale genome assembly of Holotrichia oblita Faldermann.</title>
        <authorList>
            <person name="Rongchong L."/>
        </authorList>
    </citation>
    <scope>NUCLEOTIDE SEQUENCE</scope>
    <source>
        <strain evidence="1">81SQS9</strain>
    </source>
</reference>
<keyword evidence="1" id="KW-0547">Nucleotide-binding</keyword>
<keyword evidence="2" id="KW-1185">Reference proteome</keyword>
<keyword evidence="1" id="KW-0067">ATP-binding</keyword>
<evidence type="ECO:0000313" key="2">
    <source>
        <dbReference type="Proteomes" id="UP001056778"/>
    </source>
</evidence>
<dbReference type="EMBL" id="CM043016">
    <property type="protein sequence ID" value="KAI4466828.1"/>
    <property type="molecule type" value="Genomic_DNA"/>
</dbReference>
<protein>
    <submittedName>
        <fullName evidence="1">Atp-dependent rna and dna helicase</fullName>
    </submittedName>
</protein>